<dbReference type="PANTHER" id="PTHR40627:SF3">
    <property type="entry name" value="PRENYLTRANSFERASE ASQH2-RELATED"/>
    <property type="match status" value="1"/>
</dbReference>
<organism evidence="4 5">
    <name type="scientific">Aspergillus lentulus</name>
    <dbReference type="NCBI Taxonomy" id="293939"/>
    <lineage>
        <taxon>Eukaryota</taxon>
        <taxon>Fungi</taxon>
        <taxon>Dikarya</taxon>
        <taxon>Ascomycota</taxon>
        <taxon>Pezizomycotina</taxon>
        <taxon>Eurotiomycetes</taxon>
        <taxon>Eurotiomycetidae</taxon>
        <taxon>Eurotiales</taxon>
        <taxon>Aspergillaceae</taxon>
        <taxon>Aspergillus</taxon>
        <taxon>Aspergillus subgen. Fumigati</taxon>
    </lineage>
</organism>
<feature type="compositionally biased region" description="Basic residues" evidence="3">
    <location>
        <begin position="1"/>
        <end position="13"/>
    </location>
</feature>
<comment type="similarity">
    <text evidence="1">Belongs to the tryptophan dimethylallyltransferase family.</text>
</comment>
<gene>
    <name evidence="4" type="ORF">CNMCM8927_000728</name>
</gene>
<dbReference type="GO" id="GO:0016765">
    <property type="term" value="F:transferase activity, transferring alkyl or aryl (other than methyl) groups"/>
    <property type="evidence" value="ECO:0007669"/>
    <property type="project" value="InterPro"/>
</dbReference>
<dbReference type="Proteomes" id="UP000649114">
    <property type="component" value="Unassembled WGS sequence"/>
</dbReference>
<dbReference type="Pfam" id="PF11991">
    <property type="entry name" value="Trp_DMAT"/>
    <property type="match status" value="1"/>
</dbReference>
<dbReference type="GO" id="GO:0009820">
    <property type="term" value="P:alkaloid metabolic process"/>
    <property type="evidence" value="ECO:0007669"/>
    <property type="project" value="InterPro"/>
</dbReference>
<evidence type="ECO:0000256" key="2">
    <source>
        <dbReference type="ARBA" id="ARBA00022679"/>
    </source>
</evidence>
<evidence type="ECO:0000256" key="3">
    <source>
        <dbReference type="SAM" id="MobiDB-lite"/>
    </source>
</evidence>
<evidence type="ECO:0000256" key="1">
    <source>
        <dbReference type="ARBA" id="ARBA00010209"/>
    </source>
</evidence>
<reference evidence="4" key="2">
    <citation type="submission" date="2020-04" db="EMBL/GenBank/DDBJ databases">
        <authorList>
            <person name="Santos R.A.C."/>
            <person name="Steenwyk J.L."/>
            <person name="Rivero-Menendez O."/>
            <person name="Mead M.E."/>
            <person name="Silva L.P."/>
            <person name="Bastos R.W."/>
            <person name="Alastruey-Izquierdo A."/>
            <person name="Goldman G.H."/>
            <person name="Rokas A."/>
        </authorList>
    </citation>
    <scope>NUCLEOTIDE SEQUENCE</scope>
    <source>
        <strain evidence="4">CNM-CM8927</strain>
    </source>
</reference>
<sequence length="126" mass="13710">MKKAGCSRRKRPPPPKSGRGHQTLAVEFPNGGISAKAYFFPGMKSLATGMPPGKLILDSIKRLALSGWKEPMHHLCNSLGLQDDGHPTDTAIPPFLLSADLCTPDHCCLKIYVTDQVVSWNRVADT</sequence>
<keyword evidence="2" id="KW-0808">Transferase</keyword>
<protein>
    <submittedName>
        <fullName evidence="4">Uncharacterized protein</fullName>
    </submittedName>
</protein>
<accession>A0AAN5YJY5</accession>
<feature type="region of interest" description="Disordered" evidence="3">
    <location>
        <begin position="1"/>
        <end position="23"/>
    </location>
</feature>
<evidence type="ECO:0000313" key="5">
    <source>
        <dbReference type="Proteomes" id="UP000649114"/>
    </source>
</evidence>
<dbReference type="EMBL" id="JAAAPU010000119">
    <property type="protein sequence ID" value="KAF4202023.1"/>
    <property type="molecule type" value="Genomic_DNA"/>
</dbReference>
<reference evidence="4" key="1">
    <citation type="journal article" date="2020" name="bioRxiv">
        <title>Genomic and phenotypic heterogeneity of clinical isolates of the human pathogens Aspergillus fumigatus, Aspergillus lentulus and Aspergillus fumigatiaffinis.</title>
        <authorList>
            <person name="dos Santos R.A.C."/>
            <person name="Steenwyk J.L."/>
            <person name="Rivero-Menendez O."/>
            <person name="Mead M.E."/>
            <person name="Silva L.P."/>
            <person name="Bastos R.W."/>
            <person name="Alastruey-Izquierdo A."/>
            <person name="Goldman G.H."/>
            <person name="Rokas A."/>
        </authorList>
    </citation>
    <scope>NUCLEOTIDE SEQUENCE</scope>
    <source>
        <strain evidence="4">CNM-CM8927</strain>
    </source>
</reference>
<name>A0AAN5YJY5_ASPLE</name>
<proteinExistence type="inferred from homology"/>
<comment type="caution">
    <text evidence="4">The sequence shown here is derived from an EMBL/GenBank/DDBJ whole genome shotgun (WGS) entry which is preliminary data.</text>
</comment>
<dbReference type="AlphaFoldDB" id="A0AAN5YJY5"/>
<dbReference type="InterPro" id="IPR017795">
    <property type="entry name" value="ABBA_NscD-like"/>
</dbReference>
<dbReference type="PANTHER" id="PTHR40627">
    <property type="entry name" value="INDOLE PRENYLTRANSFERASE TDIB-RELATED"/>
    <property type="match status" value="1"/>
</dbReference>
<evidence type="ECO:0000313" key="4">
    <source>
        <dbReference type="EMBL" id="KAF4202023.1"/>
    </source>
</evidence>